<reference evidence="1" key="1">
    <citation type="journal article" date="2014" name="Front. Microbiol.">
        <title>High frequency of phylogenetically diverse reductive dehalogenase-homologous genes in deep subseafloor sedimentary metagenomes.</title>
        <authorList>
            <person name="Kawai M."/>
            <person name="Futagami T."/>
            <person name="Toyoda A."/>
            <person name="Takaki Y."/>
            <person name="Nishi S."/>
            <person name="Hori S."/>
            <person name="Arai W."/>
            <person name="Tsubouchi T."/>
            <person name="Morono Y."/>
            <person name="Uchiyama I."/>
            <person name="Ito T."/>
            <person name="Fujiyama A."/>
            <person name="Inagaki F."/>
            <person name="Takami H."/>
        </authorList>
    </citation>
    <scope>NUCLEOTIDE SEQUENCE</scope>
    <source>
        <strain evidence="1">Expedition CK06-06</strain>
    </source>
</reference>
<comment type="caution">
    <text evidence="1">The sequence shown here is derived from an EMBL/GenBank/DDBJ whole genome shotgun (WGS) entry which is preliminary data.</text>
</comment>
<organism evidence="1">
    <name type="scientific">marine sediment metagenome</name>
    <dbReference type="NCBI Taxonomy" id="412755"/>
    <lineage>
        <taxon>unclassified sequences</taxon>
        <taxon>metagenomes</taxon>
        <taxon>ecological metagenomes</taxon>
    </lineage>
</organism>
<sequence>TLKDTMSLRNKLIGYGFNVIDKTLKTAWWE</sequence>
<dbReference type="EMBL" id="BARU01013186">
    <property type="protein sequence ID" value="GAH33895.1"/>
    <property type="molecule type" value="Genomic_DNA"/>
</dbReference>
<proteinExistence type="predicted"/>
<feature type="non-terminal residue" evidence="1">
    <location>
        <position position="1"/>
    </location>
</feature>
<accession>X1FN01</accession>
<name>X1FN01_9ZZZZ</name>
<evidence type="ECO:0000313" key="1">
    <source>
        <dbReference type="EMBL" id="GAH33895.1"/>
    </source>
</evidence>
<gene>
    <name evidence="1" type="ORF">S03H2_23954</name>
</gene>
<protein>
    <submittedName>
        <fullName evidence="1">Uncharacterized protein</fullName>
    </submittedName>
</protein>
<dbReference type="AlphaFoldDB" id="X1FN01"/>